<dbReference type="Pfam" id="PF02867">
    <property type="entry name" value="Ribonuc_red_lgC"/>
    <property type="match status" value="1"/>
</dbReference>
<dbReference type="EC" id="1.17.4.1" evidence="2 6"/>
<dbReference type="GO" id="GO:0009263">
    <property type="term" value="P:deoxyribonucleotide biosynthetic process"/>
    <property type="evidence" value="ECO:0007669"/>
    <property type="project" value="UniProtKB-KW"/>
</dbReference>
<dbReference type="GO" id="GO:0005971">
    <property type="term" value="C:ribonucleoside-diphosphate reductase complex"/>
    <property type="evidence" value="ECO:0007669"/>
    <property type="project" value="TreeGrafter"/>
</dbReference>
<organism evidence="9 10">
    <name type="scientific">Halalkalibacter akibai (strain ATCC 43226 / DSM 21942 / CIP 109018 / JCM 9157 / 1139)</name>
    <name type="common">Bacillus akibai</name>
    <dbReference type="NCBI Taxonomy" id="1236973"/>
    <lineage>
        <taxon>Bacteria</taxon>
        <taxon>Bacillati</taxon>
        <taxon>Bacillota</taxon>
        <taxon>Bacilli</taxon>
        <taxon>Bacillales</taxon>
        <taxon>Bacillaceae</taxon>
        <taxon>Halalkalibacter</taxon>
    </lineage>
</organism>
<accession>W4QVX8</accession>
<dbReference type="GO" id="GO:0005524">
    <property type="term" value="F:ATP binding"/>
    <property type="evidence" value="ECO:0007669"/>
    <property type="project" value="InterPro"/>
</dbReference>
<keyword evidence="10" id="KW-1185">Reference proteome</keyword>
<keyword evidence="4 6" id="KW-0215">Deoxyribonucleotide synthesis</keyword>
<dbReference type="AlphaFoldDB" id="W4QVX8"/>
<feature type="domain" description="Ribonucleotide reductase large subunit C-terminal" evidence="8">
    <location>
        <begin position="220"/>
        <end position="297"/>
    </location>
</feature>
<evidence type="ECO:0000256" key="3">
    <source>
        <dbReference type="ARBA" id="ARBA00023002"/>
    </source>
</evidence>
<feature type="domain" description="Ribonucleotide reductase large subunit N-terminal" evidence="7">
    <location>
        <begin position="140"/>
        <end position="216"/>
    </location>
</feature>
<dbReference type="STRING" id="1236973.JCM9157_3425"/>
<dbReference type="PANTHER" id="PTHR11573:SF6">
    <property type="entry name" value="RIBONUCLEOSIDE-DIPHOSPHATE REDUCTASE LARGE SUBUNIT"/>
    <property type="match status" value="1"/>
</dbReference>
<dbReference type="Pfam" id="PF00317">
    <property type="entry name" value="Ribonuc_red_lgN"/>
    <property type="match status" value="1"/>
</dbReference>
<evidence type="ECO:0000259" key="7">
    <source>
        <dbReference type="Pfam" id="PF00317"/>
    </source>
</evidence>
<gene>
    <name evidence="9" type="ORF">JCM9157_3425</name>
</gene>
<comment type="caution">
    <text evidence="9">The sequence shown here is derived from an EMBL/GenBank/DDBJ whole genome shotgun (WGS) entry which is preliminary data.</text>
</comment>
<evidence type="ECO:0000256" key="6">
    <source>
        <dbReference type="RuleBase" id="RU003410"/>
    </source>
</evidence>
<evidence type="ECO:0000256" key="5">
    <source>
        <dbReference type="ARBA" id="ARBA00047754"/>
    </source>
</evidence>
<dbReference type="SUPFAM" id="SSF51998">
    <property type="entry name" value="PFL-like glycyl radical enzymes"/>
    <property type="match status" value="1"/>
</dbReference>
<proteinExistence type="inferred from homology"/>
<evidence type="ECO:0000313" key="10">
    <source>
        <dbReference type="Proteomes" id="UP000018896"/>
    </source>
</evidence>
<comment type="similarity">
    <text evidence="1 6">Belongs to the ribonucleoside diphosphate reductase large chain family.</text>
</comment>
<evidence type="ECO:0000256" key="1">
    <source>
        <dbReference type="ARBA" id="ARBA00010406"/>
    </source>
</evidence>
<dbReference type="EMBL" id="BAUV01000031">
    <property type="protein sequence ID" value="GAE36266.1"/>
    <property type="molecule type" value="Genomic_DNA"/>
</dbReference>
<dbReference type="GO" id="GO:0004748">
    <property type="term" value="F:ribonucleoside-diphosphate reductase activity, thioredoxin disulfide as acceptor"/>
    <property type="evidence" value="ECO:0007669"/>
    <property type="project" value="UniProtKB-EC"/>
</dbReference>
<name>W4QVX8_HALA3</name>
<evidence type="ECO:0000259" key="8">
    <source>
        <dbReference type="Pfam" id="PF02867"/>
    </source>
</evidence>
<comment type="function">
    <text evidence="6">Provides the precursors necessary for DNA synthesis. Catalyzes the biosynthesis of deoxyribonucleotides from the corresponding ribonucleotides.</text>
</comment>
<dbReference type="Proteomes" id="UP000018896">
    <property type="component" value="Unassembled WGS sequence"/>
</dbReference>
<keyword evidence="3 6" id="KW-0560">Oxidoreductase</keyword>
<comment type="catalytic activity">
    <reaction evidence="5 6">
        <text>a 2'-deoxyribonucleoside 5'-diphosphate + [thioredoxin]-disulfide + H2O = a ribonucleoside 5'-diphosphate + [thioredoxin]-dithiol</text>
        <dbReference type="Rhea" id="RHEA:23252"/>
        <dbReference type="Rhea" id="RHEA-COMP:10698"/>
        <dbReference type="Rhea" id="RHEA-COMP:10700"/>
        <dbReference type="ChEBI" id="CHEBI:15377"/>
        <dbReference type="ChEBI" id="CHEBI:29950"/>
        <dbReference type="ChEBI" id="CHEBI:50058"/>
        <dbReference type="ChEBI" id="CHEBI:57930"/>
        <dbReference type="ChEBI" id="CHEBI:73316"/>
        <dbReference type="EC" id="1.17.4.1"/>
    </reaction>
</comment>
<dbReference type="InterPro" id="IPR039718">
    <property type="entry name" value="Rrm1"/>
</dbReference>
<dbReference type="eggNOG" id="COG0209">
    <property type="taxonomic scope" value="Bacteria"/>
</dbReference>
<sequence>MNSTEPLNMDQVTGNMIELEQLFPELDFSFYREKVGQAVRSKVNISDDQISQLLVLSAVENISMEEPQWTYVAASILLKQLYKKAACSRQYEASIRYGSFYQLVQSLTDIGIYSDRILQEYSREELEELGQIIEPERDSLFTYIGLLTLADRYLARSHNGDLFELPQERFLIIAITLMMEEPKETRIELIKEAYWALSNLYMTVATPTLANAGKSYGQLSSCFIETVDDSLRGIYDSNTDIATLSKNGGGIGAYLGKLRSRGSDIKGFKGVSSGVIPWMKQLNNTAVSVDQLGQRQGE</sequence>
<dbReference type="UniPathway" id="UPA00326"/>
<dbReference type="PANTHER" id="PTHR11573">
    <property type="entry name" value="RIBONUCLEOSIDE-DIPHOSPHATE REDUCTASE LARGE CHAIN"/>
    <property type="match status" value="1"/>
</dbReference>
<evidence type="ECO:0000256" key="2">
    <source>
        <dbReference type="ARBA" id="ARBA00012274"/>
    </source>
</evidence>
<dbReference type="InterPro" id="IPR013509">
    <property type="entry name" value="RNR_lsu_N"/>
</dbReference>
<evidence type="ECO:0000256" key="4">
    <source>
        <dbReference type="ARBA" id="ARBA00023116"/>
    </source>
</evidence>
<reference evidence="9 10" key="1">
    <citation type="journal article" date="2014" name="Genome Announc.">
        <title>Draft Genome Sequences of Three Alkaliphilic Bacillus Strains, Bacillus wakoensis JCM 9140T, Bacillus akibai JCM 9157T, and Bacillus hemicellulosilyticus JCM 9152T.</title>
        <authorList>
            <person name="Yuki M."/>
            <person name="Oshima K."/>
            <person name="Suda W."/>
            <person name="Oshida Y."/>
            <person name="Kitamura K."/>
            <person name="Iida T."/>
            <person name="Hattori M."/>
            <person name="Ohkuma M."/>
        </authorList>
    </citation>
    <scope>NUCLEOTIDE SEQUENCE [LARGE SCALE GENOMIC DNA]</scope>
    <source>
        <strain evidence="9 10">JCM 9157</strain>
    </source>
</reference>
<dbReference type="InterPro" id="IPR008926">
    <property type="entry name" value="RNR_R1-su_N"/>
</dbReference>
<protein>
    <recommendedName>
        <fullName evidence="2 6">Ribonucleoside-diphosphate reductase</fullName>
        <ecNumber evidence="2 6">1.17.4.1</ecNumber>
    </recommendedName>
</protein>
<dbReference type="SUPFAM" id="SSF48168">
    <property type="entry name" value="R1 subunit of ribonucleotide reductase, N-terminal domain"/>
    <property type="match status" value="1"/>
</dbReference>
<evidence type="ECO:0000313" key="9">
    <source>
        <dbReference type="EMBL" id="GAE36266.1"/>
    </source>
</evidence>
<dbReference type="InterPro" id="IPR000788">
    <property type="entry name" value="RNR_lg_C"/>
</dbReference>
<dbReference type="Gene3D" id="3.20.70.20">
    <property type="match status" value="1"/>
</dbReference>